<evidence type="ECO:0000313" key="12">
    <source>
        <dbReference type="Proteomes" id="UP000266723"/>
    </source>
</evidence>
<evidence type="ECO:0000256" key="7">
    <source>
        <dbReference type="ARBA" id="ARBA00032643"/>
    </source>
</evidence>
<dbReference type="Proteomes" id="UP000266723">
    <property type="component" value="Unassembled WGS sequence"/>
</dbReference>
<dbReference type="Gene3D" id="3.20.20.80">
    <property type="entry name" value="Glycosidases"/>
    <property type="match status" value="2"/>
</dbReference>
<dbReference type="InterPro" id="IPR001360">
    <property type="entry name" value="Glyco_hydro_1"/>
</dbReference>
<evidence type="ECO:0000256" key="1">
    <source>
        <dbReference type="ARBA" id="ARBA00003014"/>
    </source>
</evidence>
<comment type="catalytic activity">
    <reaction evidence="9">
        <text>a thioglucoside + H2O = a sugar + a thiol.</text>
        <dbReference type="EC" id="3.2.1.147"/>
    </reaction>
</comment>
<sequence>MQIMVQQGYVAGVMAPGRCSKFTNPNCTAGDGAIEPYIASQKGQVGIALNAAWNLPYTESAEDRSAAARAMAFTFDYFMEPLVTGKYPVDMVNNVKGGRLPIFTAQQSKMLKGSYDFIGINYYSSTYAKDVPCSTEQVTMFSDPCASVTGEREGVPIGPKAASDWLLVYPKGIRDLVLYAKYKFKDPVMYITENAPELRRSDLPKDFIFGSSTSAYQIEGAAHEDGKGPSIWDTFTEKYPGFTLIQI</sequence>
<dbReference type="PANTHER" id="PTHR10353">
    <property type="entry name" value="GLYCOSYL HYDROLASE"/>
    <property type="match status" value="1"/>
</dbReference>
<keyword evidence="6" id="KW-0378">Hydrolase</keyword>
<reference evidence="11 12" key="1">
    <citation type="journal article" date="2020" name="BMC Genomics">
        <title>Intraspecific diversification of the crop wild relative Brassica cretica Lam. using demographic model selection.</title>
        <authorList>
            <person name="Kioukis A."/>
            <person name="Michalopoulou V.A."/>
            <person name="Briers L."/>
            <person name="Pirintsos S."/>
            <person name="Studholme D.J."/>
            <person name="Pavlidis P."/>
            <person name="Sarris P.F."/>
        </authorList>
    </citation>
    <scope>NUCLEOTIDE SEQUENCE [LARGE SCALE GENOMIC DNA]</scope>
    <source>
        <strain evidence="12">cv. PFS-1207/04</strain>
    </source>
</reference>
<dbReference type="Pfam" id="PF00232">
    <property type="entry name" value="Glyco_hydro_1"/>
    <property type="match status" value="2"/>
</dbReference>
<comment type="similarity">
    <text evidence="3 10">Belongs to the glycosyl hydrolase 1 family.</text>
</comment>
<dbReference type="EMBL" id="QGKV02000649">
    <property type="protein sequence ID" value="KAF3578334.1"/>
    <property type="molecule type" value="Genomic_DNA"/>
</dbReference>
<dbReference type="PROSITE" id="PS00653">
    <property type="entry name" value="GLYCOSYL_HYDROL_F1_2"/>
    <property type="match status" value="1"/>
</dbReference>
<evidence type="ECO:0000256" key="5">
    <source>
        <dbReference type="ARBA" id="ARBA00022554"/>
    </source>
</evidence>
<evidence type="ECO:0000256" key="9">
    <source>
        <dbReference type="ARBA" id="ARBA00034026"/>
    </source>
</evidence>
<organism evidence="11 12">
    <name type="scientific">Brassica cretica</name>
    <name type="common">Mustard</name>
    <dbReference type="NCBI Taxonomy" id="69181"/>
    <lineage>
        <taxon>Eukaryota</taxon>
        <taxon>Viridiplantae</taxon>
        <taxon>Streptophyta</taxon>
        <taxon>Embryophyta</taxon>
        <taxon>Tracheophyta</taxon>
        <taxon>Spermatophyta</taxon>
        <taxon>Magnoliopsida</taxon>
        <taxon>eudicotyledons</taxon>
        <taxon>Gunneridae</taxon>
        <taxon>Pentapetalae</taxon>
        <taxon>rosids</taxon>
        <taxon>malvids</taxon>
        <taxon>Brassicales</taxon>
        <taxon>Brassicaceae</taxon>
        <taxon>Brassiceae</taxon>
        <taxon>Brassica</taxon>
    </lineage>
</organism>
<dbReference type="InterPro" id="IPR017853">
    <property type="entry name" value="GH"/>
</dbReference>
<dbReference type="PANTHER" id="PTHR10353:SF311">
    <property type="entry name" value="THIOGLUCOSIDASE"/>
    <property type="match status" value="1"/>
</dbReference>
<dbReference type="SUPFAM" id="SSF51445">
    <property type="entry name" value="(Trans)glycosidases"/>
    <property type="match status" value="2"/>
</dbReference>
<name>A0ABQ7DL05_BRACR</name>
<keyword evidence="5" id="KW-0926">Vacuole</keyword>
<proteinExistence type="inferred from homology"/>
<evidence type="ECO:0000256" key="2">
    <source>
        <dbReference type="ARBA" id="ARBA00004116"/>
    </source>
</evidence>
<evidence type="ECO:0000256" key="4">
    <source>
        <dbReference type="ARBA" id="ARBA00012250"/>
    </source>
</evidence>
<comment type="function">
    <text evidence="1">Degradation of glucosinolates (glucose residue linked by a thioglucoside bound to an amino acid derivative) to glucose, sulfate and any of the products: thiocyanates, isothiocyanates, nitriles, epithionitriles or oxazolidine-2-thiones.</text>
</comment>
<dbReference type="EC" id="3.2.1.147" evidence="4"/>
<protein>
    <recommendedName>
        <fullName evidence="4">thioglucosidase</fullName>
        <ecNumber evidence="4">3.2.1.147</ecNumber>
    </recommendedName>
    <alternativeName>
        <fullName evidence="7">Sinigrinase</fullName>
    </alternativeName>
    <alternativeName>
        <fullName evidence="8">Thioglucosidase</fullName>
    </alternativeName>
</protein>
<dbReference type="InterPro" id="IPR033132">
    <property type="entry name" value="GH_1_N_CS"/>
</dbReference>
<accession>A0ABQ7DL05</accession>
<keyword evidence="12" id="KW-1185">Reference proteome</keyword>
<comment type="caution">
    <text evidence="11">The sequence shown here is derived from an EMBL/GenBank/DDBJ whole genome shotgun (WGS) entry which is preliminary data.</text>
</comment>
<evidence type="ECO:0000256" key="8">
    <source>
        <dbReference type="ARBA" id="ARBA00032797"/>
    </source>
</evidence>
<evidence type="ECO:0000256" key="6">
    <source>
        <dbReference type="ARBA" id="ARBA00022801"/>
    </source>
</evidence>
<evidence type="ECO:0000256" key="10">
    <source>
        <dbReference type="RuleBase" id="RU003690"/>
    </source>
</evidence>
<evidence type="ECO:0000313" key="11">
    <source>
        <dbReference type="EMBL" id="KAF3578334.1"/>
    </source>
</evidence>
<gene>
    <name evidence="11" type="ORF">DY000_02028696</name>
</gene>
<comment type="subcellular location">
    <subcellularLocation>
        <location evidence="2">Vacuole</location>
    </subcellularLocation>
</comment>
<evidence type="ECO:0000256" key="3">
    <source>
        <dbReference type="ARBA" id="ARBA00010838"/>
    </source>
</evidence>